<name>A0A9P9J7W4_9HYPO</name>
<evidence type="ECO:0000256" key="1">
    <source>
        <dbReference type="SAM" id="MobiDB-lite"/>
    </source>
</evidence>
<dbReference type="EMBL" id="JAGMUU010000009">
    <property type="protein sequence ID" value="KAH7145638.1"/>
    <property type="molecule type" value="Genomic_DNA"/>
</dbReference>
<evidence type="ECO:0000313" key="2">
    <source>
        <dbReference type="EMBL" id="KAH7145638.1"/>
    </source>
</evidence>
<organism evidence="2 3">
    <name type="scientific">Dactylonectria estremocensis</name>
    <dbReference type="NCBI Taxonomy" id="1079267"/>
    <lineage>
        <taxon>Eukaryota</taxon>
        <taxon>Fungi</taxon>
        <taxon>Dikarya</taxon>
        <taxon>Ascomycota</taxon>
        <taxon>Pezizomycotina</taxon>
        <taxon>Sordariomycetes</taxon>
        <taxon>Hypocreomycetidae</taxon>
        <taxon>Hypocreales</taxon>
        <taxon>Nectriaceae</taxon>
        <taxon>Dactylonectria</taxon>
    </lineage>
</organism>
<dbReference type="Proteomes" id="UP000717696">
    <property type="component" value="Unassembled WGS sequence"/>
</dbReference>
<comment type="caution">
    <text evidence="2">The sequence shown here is derived from an EMBL/GenBank/DDBJ whole genome shotgun (WGS) entry which is preliminary data.</text>
</comment>
<sequence length="199" mass="22369">MWKRHMESGLGMSLSTRPPYRPLTRVDWGILDPLSTCGKPFSVQQATWNPIPRSRCPLVECPKTDANPPATHITAGRRATREEKPERGQDGFGRERNKIHPGPFACRCDRAPMQPERSGRSKYSLRASLLQQTCIVAYVRRRMARHPAFPLLFAQSSGFSCAAIQSRLLYSLLGYRAFFPGPPSSQRVCEARGSPWLNG</sequence>
<keyword evidence="3" id="KW-1185">Reference proteome</keyword>
<gene>
    <name evidence="2" type="ORF">B0J13DRAFT_324056</name>
</gene>
<dbReference type="AlphaFoldDB" id="A0A9P9J7W4"/>
<evidence type="ECO:0000313" key="3">
    <source>
        <dbReference type="Proteomes" id="UP000717696"/>
    </source>
</evidence>
<accession>A0A9P9J7W4</accession>
<feature type="compositionally biased region" description="Basic and acidic residues" evidence="1">
    <location>
        <begin position="79"/>
        <end position="98"/>
    </location>
</feature>
<feature type="region of interest" description="Disordered" evidence="1">
    <location>
        <begin position="60"/>
        <end position="98"/>
    </location>
</feature>
<proteinExistence type="predicted"/>
<protein>
    <submittedName>
        <fullName evidence="2">Uncharacterized protein</fullName>
    </submittedName>
</protein>
<reference evidence="2" key="1">
    <citation type="journal article" date="2021" name="Nat. Commun.">
        <title>Genetic determinants of endophytism in the Arabidopsis root mycobiome.</title>
        <authorList>
            <person name="Mesny F."/>
            <person name="Miyauchi S."/>
            <person name="Thiergart T."/>
            <person name="Pickel B."/>
            <person name="Atanasova L."/>
            <person name="Karlsson M."/>
            <person name="Huettel B."/>
            <person name="Barry K.W."/>
            <person name="Haridas S."/>
            <person name="Chen C."/>
            <person name="Bauer D."/>
            <person name="Andreopoulos W."/>
            <person name="Pangilinan J."/>
            <person name="LaButti K."/>
            <person name="Riley R."/>
            <person name="Lipzen A."/>
            <person name="Clum A."/>
            <person name="Drula E."/>
            <person name="Henrissat B."/>
            <person name="Kohler A."/>
            <person name="Grigoriev I.V."/>
            <person name="Martin F.M."/>
            <person name="Hacquard S."/>
        </authorList>
    </citation>
    <scope>NUCLEOTIDE SEQUENCE</scope>
    <source>
        <strain evidence="2">MPI-CAGE-AT-0021</strain>
    </source>
</reference>